<organism evidence="1 2">
    <name type="scientific">Advenella incenata</name>
    <dbReference type="NCBI Taxonomy" id="267800"/>
    <lineage>
        <taxon>Bacteria</taxon>
        <taxon>Pseudomonadati</taxon>
        <taxon>Pseudomonadota</taxon>
        <taxon>Betaproteobacteria</taxon>
        <taxon>Burkholderiales</taxon>
        <taxon>Alcaligenaceae</taxon>
    </lineage>
</organism>
<proteinExistence type="predicted"/>
<sequence length="187" mass="21171">MDHIALPARTVRWKSWDNTGLEHFCLHMNADTIQGEGVVIGARGGTPYGLHYRVKTDTQWHTREVWVRMASGVFLHVFSDGQGHWTDDKGDAMPNLDGCIDVDIAATPFTNTLPIRRLAMSVGHTAELTMAYVPLPSLQMCPDGQRYTRIADRRYLYESDDRDFSAELEVDPDGLVMDYPGLFQRLE</sequence>
<dbReference type="SUPFAM" id="SSF159275">
    <property type="entry name" value="PA1994-like"/>
    <property type="match status" value="1"/>
</dbReference>
<name>A0A4Q7V4P8_9BURK</name>
<reference evidence="1 2" key="1">
    <citation type="submission" date="2019-02" db="EMBL/GenBank/DDBJ databases">
        <title>Genomic Encyclopedia of Type Strains, Phase IV (KMG-IV): sequencing the most valuable type-strain genomes for metagenomic binning, comparative biology and taxonomic classification.</title>
        <authorList>
            <person name="Goeker M."/>
        </authorList>
    </citation>
    <scope>NUCLEOTIDE SEQUENCE [LARGE SCALE GENOMIC DNA]</scope>
    <source>
        <strain evidence="1 2">DSM 23814</strain>
    </source>
</reference>
<evidence type="ECO:0000313" key="1">
    <source>
        <dbReference type="EMBL" id="RZT91451.1"/>
    </source>
</evidence>
<comment type="caution">
    <text evidence="1">The sequence shown here is derived from an EMBL/GenBank/DDBJ whole genome shotgun (WGS) entry which is preliminary data.</text>
</comment>
<keyword evidence="2" id="KW-1185">Reference proteome</keyword>
<dbReference type="RefSeq" id="WP_130305092.1">
    <property type="nucleotide sequence ID" value="NZ_SHKO01000005.1"/>
</dbReference>
<dbReference type="OrthoDB" id="9814791at2"/>
<dbReference type="Proteomes" id="UP000293398">
    <property type="component" value="Unassembled WGS sequence"/>
</dbReference>
<gene>
    <name evidence="1" type="ORF">EV681_4205</name>
</gene>
<protein>
    <submittedName>
        <fullName evidence="1">Uncharacterized protein</fullName>
    </submittedName>
</protein>
<dbReference type="InterPro" id="IPR009467">
    <property type="entry name" value="Glycolipid-bd_prot_put"/>
</dbReference>
<evidence type="ECO:0000313" key="2">
    <source>
        <dbReference type="Proteomes" id="UP000293398"/>
    </source>
</evidence>
<dbReference type="Pfam" id="PF06475">
    <property type="entry name" value="Glycolipid_bind"/>
    <property type="match status" value="1"/>
</dbReference>
<dbReference type="AlphaFoldDB" id="A0A4Q7V4P8"/>
<dbReference type="EMBL" id="SHKO01000005">
    <property type="protein sequence ID" value="RZT91451.1"/>
    <property type="molecule type" value="Genomic_DNA"/>
</dbReference>
<accession>A0A4Q7V4P8</accession>